<evidence type="ECO:0000313" key="7">
    <source>
        <dbReference type="Proteomes" id="UP001153069"/>
    </source>
</evidence>
<protein>
    <recommendedName>
        <fullName evidence="4">Copper transport protein</fullName>
    </recommendedName>
</protein>
<feature type="region of interest" description="Disordered" evidence="5">
    <location>
        <begin position="36"/>
        <end position="55"/>
    </location>
</feature>
<dbReference type="InterPro" id="IPR007274">
    <property type="entry name" value="Cop_transporter"/>
</dbReference>
<comment type="similarity">
    <text evidence="4">Belongs to the copper transporter (Ctr) (TC 1.A.56) family. SLC31A subfamily.</text>
</comment>
<keyword evidence="2 4" id="KW-1133">Transmembrane helix</keyword>
<comment type="caution">
    <text evidence="6">The sequence shown here is derived from an EMBL/GenBank/DDBJ whole genome shotgun (WGS) entry which is preliminary data.</text>
</comment>
<dbReference type="Pfam" id="PF04145">
    <property type="entry name" value="Ctr"/>
    <property type="match status" value="2"/>
</dbReference>
<keyword evidence="4" id="KW-0187">Copper transport</keyword>
<name>A0A9N8DA01_9STRA</name>
<keyword evidence="7" id="KW-1185">Reference proteome</keyword>
<evidence type="ECO:0000256" key="5">
    <source>
        <dbReference type="SAM" id="MobiDB-lite"/>
    </source>
</evidence>
<dbReference type="GO" id="GO:0016020">
    <property type="term" value="C:membrane"/>
    <property type="evidence" value="ECO:0007669"/>
    <property type="project" value="UniProtKB-SubCell"/>
</dbReference>
<keyword evidence="4" id="KW-0186">Copper</keyword>
<sequence length="266" mass="29677">MNHDNSHHHHSDHQKEEGIPFMDKLLENPLEFSVPAVADTPPTESDHKDTKMASGHDDGHHVFCGSMMHMNDHEMAQHGVGSMKLGGDMSKGMVMYMDGFRFAMAGNQPCLNLYFPSWTLDTRWKFSGSLLLVFLLAFGTEAVSKFRHVLSKRPIAGRGDYQARRTRQMMISALHGFQALLGYVVMLATMTFSIEILLAVVLGLSTGYYYYFAGEMGLEGHVTTNPCCSYMQDESDEHEQAQQQQQQQQAAAEVAALLPEVRSAAV</sequence>
<feature type="compositionally biased region" description="Basic and acidic residues" evidence="5">
    <location>
        <begin position="44"/>
        <end position="55"/>
    </location>
</feature>
<dbReference type="PANTHER" id="PTHR12483">
    <property type="entry name" value="SOLUTE CARRIER FAMILY 31 COPPER TRANSPORTERS"/>
    <property type="match status" value="1"/>
</dbReference>
<evidence type="ECO:0000256" key="1">
    <source>
        <dbReference type="ARBA" id="ARBA00022692"/>
    </source>
</evidence>
<keyword evidence="3 4" id="KW-0472">Membrane</keyword>
<evidence type="ECO:0000256" key="4">
    <source>
        <dbReference type="RuleBase" id="RU367022"/>
    </source>
</evidence>
<proteinExistence type="inferred from homology"/>
<keyword evidence="4" id="KW-0813">Transport</keyword>
<organism evidence="6 7">
    <name type="scientific">Seminavis robusta</name>
    <dbReference type="NCBI Taxonomy" id="568900"/>
    <lineage>
        <taxon>Eukaryota</taxon>
        <taxon>Sar</taxon>
        <taxon>Stramenopiles</taxon>
        <taxon>Ochrophyta</taxon>
        <taxon>Bacillariophyta</taxon>
        <taxon>Bacillariophyceae</taxon>
        <taxon>Bacillariophycidae</taxon>
        <taxon>Naviculales</taxon>
        <taxon>Naviculaceae</taxon>
        <taxon>Seminavis</taxon>
    </lineage>
</organism>
<dbReference type="EMBL" id="CAICTM010000029">
    <property type="protein sequence ID" value="CAB9497991.1"/>
    <property type="molecule type" value="Genomic_DNA"/>
</dbReference>
<feature type="transmembrane region" description="Helical" evidence="4">
    <location>
        <begin position="167"/>
        <end position="186"/>
    </location>
</feature>
<dbReference type="GO" id="GO:0005375">
    <property type="term" value="F:copper ion transmembrane transporter activity"/>
    <property type="evidence" value="ECO:0007669"/>
    <property type="project" value="UniProtKB-UniRule"/>
</dbReference>
<comment type="subcellular location">
    <subcellularLocation>
        <location evidence="4">Membrane</location>
        <topology evidence="4">Multi-pass membrane protein</topology>
    </subcellularLocation>
</comment>
<dbReference type="OrthoDB" id="161814at2759"/>
<evidence type="ECO:0000256" key="2">
    <source>
        <dbReference type="ARBA" id="ARBA00022989"/>
    </source>
</evidence>
<keyword evidence="1 4" id="KW-0812">Transmembrane</keyword>
<dbReference type="Proteomes" id="UP001153069">
    <property type="component" value="Unassembled WGS sequence"/>
</dbReference>
<evidence type="ECO:0000313" key="6">
    <source>
        <dbReference type="EMBL" id="CAB9497991.1"/>
    </source>
</evidence>
<accession>A0A9N8DA01</accession>
<gene>
    <name evidence="6" type="ORF">SEMRO_29_G019340.1</name>
</gene>
<dbReference type="AlphaFoldDB" id="A0A9N8DA01"/>
<keyword evidence="4" id="KW-0406">Ion transport</keyword>
<feature type="transmembrane region" description="Helical" evidence="4">
    <location>
        <begin position="192"/>
        <end position="211"/>
    </location>
</feature>
<reference evidence="6" key="1">
    <citation type="submission" date="2020-06" db="EMBL/GenBank/DDBJ databases">
        <authorList>
            <consortium name="Plant Systems Biology data submission"/>
        </authorList>
    </citation>
    <scope>NUCLEOTIDE SEQUENCE</scope>
    <source>
        <strain evidence="6">D6</strain>
    </source>
</reference>
<evidence type="ECO:0000256" key="3">
    <source>
        <dbReference type="ARBA" id="ARBA00023136"/>
    </source>
</evidence>